<evidence type="ECO:0008006" key="3">
    <source>
        <dbReference type="Google" id="ProtNLM"/>
    </source>
</evidence>
<comment type="caution">
    <text evidence="1">The sequence shown here is derived from an EMBL/GenBank/DDBJ whole genome shotgun (WGS) entry which is preliminary data.</text>
</comment>
<evidence type="ECO:0000313" key="1">
    <source>
        <dbReference type="EMBL" id="GAA4062475.1"/>
    </source>
</evidence>
<accession>A0ABP7VBM6</accession>
<organism evidence="1 2">
    <name type="scientific">Amphibacillus indicireducens</name>
    <dbReference type="NCBI Taxonomy" id="1076330"/>
    <lineage>
        <taxon>Bacteria</taxon>
        <taxon>Bacillati</taxon>
        <taxon>Bacillota</taxon>
        <taxon>Bacilli</taxon>
        <taxon>Bacillales</taxon>
        <taxon>Bacillaceae</taxon>
        <taxon>Amphibacillus</taxon>
    </lineage>
</organism>
<sequence>MGKVWPANYLVAGNVERYRKIMSTFYKRHRQMQGPLYRPEVLNLMQAEFDDNYGELEVDQDLESLVTWGNLQKQQEMIRPKSIEEYRNKNFRYQITEEGILVEEMVNQLMNTKHAARGALDEKGIRHLLTLLDAFVAEEHELAELWQEIREAFRRVGDDTANYIGYITSPDVDSRMKTAQFLVYKDKFVHYLRDFISSVQNLYHSFTVVIEKLSQIDRDKLIDQMHQKEQEVPMMDGVSRAEVEEQILGELTALKLWFIGTSDRPSEYDNLMLQTDQMITKITGLIYYFGQEIHQYQSRRKDYLHLAKWFNRAENLAEAHQMYGGIFGLDHSRHYFVSESSDATSNRQNSWELEPGTLFLSNRGRGARQERKARSFSLDHDKQRELLEVHQEQLTRHRQQIDHYFNDNVLDFSKVESLDSRSRQVFLKWISTAIATYASAHKLADDVITQMVATELDFTVDVSIHRHERIIVTCEDGNLEMPKVTMTRRLR</sequence>
<dbReference type="NCBIfam" id="TIGR02677">
    <property type="entry name" value="TIGR02677 family protein"/>
    <property type="match status" value="1"/>
</dbReference>
<proteinExistence type="predicted"/>
<dbReference type="EMBL" id="BAABDL010000035">
    <property type="protein sequence ID" value="GAA4062475.1"/>
    <property type="molecule type" value="Genomic_DNA"/>
</dbReference>
<evidence type="ECO:0000313" key="2">
    <source>
        <dbReference type="Proteomes" id="UP001501734"/>
    </source>
</evidence>
<reference evidence="2" key="1">
    <citation type="journal article" date="2019" name="Int. J. Syst. Evol. Microbiol.">
        <title>The Global Catalogue of Microorganisms (GCM) 10K type strain sequencing project: providing services to taxonomists for standard genome sequencing and annotation.</title>
        <authorList>
            <consortium name="The Broad Institute Genomics Platform"/>
            <consortium name="The Broad Institute Genome Sequencing Center for Infectious Disease"/>
            <person name="Wu L."/>
            <person name="Ma J."/>
        </authorList>
    </citation>
    <scope>NUCLEOTIDE SEQUENCE [LARGE SCALE GENOMIC DNA]</scope>
    <source>
        <strain evidence="2">JCM 17250</strain>
    </source>
</reference>
<keyword evidence="2" id="KW-1185">Reference proteome</keyword>
<dbReference type="RefSeq" id="WP_344910300.1">
    <property type="nucleotide sequence ID" value="NZ_BAABDL010000035.1"/>
</dbReference>
<name>A0ABP7VBM6_9BACI</name>
<gene>
    <name evidence="1" type="ORF">GCM10022410_06590</name>
</gene>
<dbReference type="InterPro" id="IPR013493">
    <property type="entry name" value="CHP02677"/>
</dbReference>
<dbReference type="Pfam" id="PF09660">
    <property type="entry name" value="DUF2397"/>
    <property type="match status" value="1"/>
</dbReference>
<protein>
    <recommendedName>
        <fullName evidence="3">TIGR02677 family protein</fullName>
    </recommendedName>
</protein>
<dbReference type="Proteomes" id="UP001501734">
    <property type="component" value="Unassembled WGS sequence"/>
</dbReference>